<protein>
    <submittedName>
        <fullName evidence="2">Reverse transcriptase domain-containing protein</fullName>
    </submittedName>
</protein>
<keyword evidence="3" id="KW-1185">Reference proteome</keyword>
<dbReference type="Proteomes" id="UP000076408">
    <property type="component" value="Unassembled WGS sequence"/>
</dbReference>
<dbReference type="InterPro" id="IPR000477">
    <property type="entry name" value="RT_dom"/>
</dbReference>
<name>A0A182YST1_ANOST</name>
<dbReference type="AlphaFoldDB" id="A0A182YST1"/>
<evidence type="ECO:0000259" key="1">
    <source>
        <dbReference type="Pfam" id="PF00078"/>
    </source>
</evidence>
<organism evidence="2 3">
    <name type="scientific">Anopheles stephensi</name>
    <name type="common">Indo-Pakistan malaria mosquito</name>
    <dbReference type="NCBI Taxonomy" id="30069"/>
    <lineage>
        <taxon>Eukaryota</taxon>
        <taxon>Metazoa</taxon>
        <taxon>Ecdysozoa</taxon>
        <taxon>Arthropoda</taxon>
        <taxon>Hexapoda</taxon>
        <taxon>Insecta</taxon>
        <taxon>Pterygota</taxon>
        <taxon>Neoptera</taxon>
        <taxon>Endopterygota</taxon>
        <taxon>Diptera</taxon>
        <taxon>Nematocera</taxon>
        <taxon>Culicoidea</taxon>
        <taxon>Culicidae</taxon>
        <taxon>Anophelinae</taxon>
        <taxon>Anopheles</taxon>
    </lineage>
</organism>
<dbReference type="CDD" id="cd01647">
    <property type="entry name" value="RT_LTR"/>
    <property type="match status" value="1"/>
</dbReference>
<dbReference type="InterPro" id="IPR050951">
    <property type="entry name" value="Retrovirus_Pol_polyprotein"/>
</dbReference>
<dbReference type="InterPro" id="IPR043502">
    <property type="entry name" value="DNA/RNA_pol_sf"/>
</dbReference>
<dbReference type="SUPFAM" id="SSF56672">
    <property type="entry name" value="DNA/RNA polymerases"/>
    <property type="match status" value="1"/>
</dbReference>
<reference evidence="2" key="2">
    <citation type="submission" date="2020-05" db="UniProtKB">
        <authorList>
            <consortium name="EnsemblMetazoa"/>
        </authorList>
    </citation>
    <scope>IDENTIFICATION</scope>
    <source>
        <strain evidence="2">Indian</strain>
    </source>
</reference>
<dbReference type="PANTHER" id="PTHR37984:SF11">
    <property type="entry name" value="INTEGRASE CATALYTIC DOMAIN-CONTAINING PROTEIN"/>
    <property type="match status" value="1"/>
</dbReference>
<dbReference type="GO" id="GO:0071897">
    <property type="term" value="P:DNA biosynthetic process"/>
    <property type="evidence" value="ECO:0007669"/>
    <property type="project" value="UniProtKB-ARBA"/>
</dbReference>
<dbReference type="OMA" id="PANWISP"/>
<dbReference type="STRING" id="30069.A0A182YST1"/>
<dbReference type="Gene3D" id="3.10.10.10">
    <property type="entry name" value="HIV Type 1 Reverse Transcriptase, subunit A, domain 1"/>
    <property type="match status" value="1"/>
</dbReference>
<dbReference type="EnsemblMetazoa" id="ASTEI11517-RA">
    <property type="protein sequence ID" value="ASTEI11517-PA"/>
    <property type="gene ID" value="ASTEI11517"/>
</dbReference>
<dbReference type="Pfam" id="PF00078">
    <property type="entry name" value="RVT_1"/>
    <property type="match status" value="1"/>
</dbReference>
<dbReference type="VEuPathDB" id="VectorBase:ASTE008233"/>
<accession>A0A182YST1</accession>
<evidence type="ECO:0000313" key="3">
    <source>
        <dbReference type="Proteomes" id="UP000076408"/>
    </source>
</evidence>
<dbReference type="PANTHER" id="PTHR37984">
    <property type="entry name" value="PROTEIN CBG26694"/>
    <property type="match status" value="1"/>
</dbReference>
<dbReference type="VEuPathDB" id="VectorBase:ASTEI11517"/>
<evidence type="ECO:0000313" key="2">
    <source>
        <dbReference type="EnsemblMetazoa" id="ASTEI11517-PA"/>
    </source>
</evidence>
<dbReference type="VEuPathDB" id="VectorBase:ASTEI20_034440"/>
<feature type="domain" description="Reverse transcriptase" evidence="1">
    <location>
        <begin position="45"/>
        <end position="138"/>
    </location>
</feature>
<reference evidence="3" key="1">
    <citation type="journal article" date="2014" name="Genome Biol.">
        <title>Genome analysis of a major urban malaria vector mosquito, Anopheles stephensi.</title>
        <authorList>
            <person name="Jiang X."/>
            <person name="Peery A."/>
            <person name="Hall A.B."/>
            <person name="Sharma A."/>
            <person name="Chen X.G."/>
            <person name="Waterhouse R.M."/>
            <person name="Komissarov A."/>
            <person name="Riehle M.M."/>
            <person name="Shouche Y."/>
            <person name="Sharakhova M.V."/>
            <person name="Lawson D."/>
            <person name="Pakpour N."/>
            <person name="Arensburger P."/>
            <person name="Davidson V.L."/>
            <person name="Eiglmeier K."/>
            <person name="Emrich S."/>
            <person name="George P."/>
            <person name="Kennedy R.C."/>
            <person name="Mane S.P."/>
            <person name="Maslen G."/>
            <person name="Oringanje C."/>
            <person name="Qi Y."/>
            <person name="Settlage R."/>
            <person name="Tojo M."/>
            <person name="Tubio J.M."/>
            <person name="Unger M.F."/>
            <person name="Wang B."/>
            <person name="Vernick K.D."/>
            <person name="Ribeiro J.M."/>
            <person name="James A.A."/>
            <person name="Michel K."/>
            <person name="Riehle M.A."/>
            <person name="Luckhart S."/>
            <person name="Sharakhov I.V."/>
            <person name="Tu Z."/>
        </authorList>
    </citation>
    <scope>NUCLEOTIDE SEQUENCE [LARGE SCALE GENOMIC DNA]</scope>
    <source>
        <strain evidence="3">Indian</strain>
    </source>
</reference>
<proteinExistence type="predicted"/>
<sequence>MEEKVNQKLQEMLEADIIEPVIGPANWISPMVVVPKGKDDIPLCINMRYPNKAIQREHYPLPVIDTLLNKLKGATIVSKLDITSAYYHIELHPDSRDITTFMTGRGLMRFKRLMFGINCAPEIFQRIMSEMLAVVEGSYTFQDKATSRIFYLGCAPRRVKRLMRLQNILFVLLRLDQ</sequence>